<dbReference type="InterPro" id="IPR020846">
    <property type="entry name" value="MFS_dom"/>
</dbReference>
<feature type="transmembrane region" description="Helical" evidence="8">
    <location>
        <begin position="221"/>
        <end position="241"/>
    </location>
</feature>
<reference evidence="11" key="1">
    <citation type="journal article" date="2019" name="Int. J. Syst. Evol. Microbiol.">
        <title>The Global Catalogue of Microorganisms (GCM) 10K type strain sequencing project: providing services to taxonomists for standard genome sequencing and annotation.</title>
        <authorList>
            <consortium name="The Broad Institute Genomics Platform"/>
            <consortium name="The Broad Institute Genome Sequencing Center for Infectious Disease"/>
            <person name="Wu L."/>
            <person name="Ma J."/>
        </authorList>
    </citation>
    <scope>NUCLEOTIDE SEQUENCE [LARGE SCALE GENOMIC DNA]</scope>
    <source>
        <strain evidence="11">CGMCC 1.12470</strain>
    </source>
</reference>
<keyword evidence="5 8" id="KW-1133">Transmembrane helix</keyword>
<dbReference type="PROSITE" id="PS50850">
    <property type="entry name" value="MFS"/>
    <property type="match status" value="1"/>
</dbReference>
<feature type="transmembrane region" description="Helical" evidence="8">
    <location>
        <begin position="322"/>
        <end position="341"/>
    </location>
</feature>
<feature type="transmembrane region" description="Helical" evidence="8">
    <location>
        <begin position="418"/>
        <end position="439"/>
    </location>
</feature>
<dbReference type="SUPFAM" id="SSF103473">
    <property type="entry name" value="MFS general substrate transporter"/>
    <property type="match status" value="1"/>
</dbReference>
<feature type="transmembrane region" description="Helical" evidence="8">
    <location>
        <begin position="122"/>
        <end position="142"/>
    </location>
</feature>
<gene>
    <name evidence="10" type="ORF">ACFSL4_19360</name>
</gene>
<dbReference type="Gene3D" id="1.20.1250.20">
    <property type="entry name" value="MFS general substrate transporter like domains"/>
    <property type="match status" value="1"/>
</dbReference>
<evidence type="ECO:0000313" key="10">
    <source>
        <dbReference type="EMBL" id="MFD1660301.1"/>
    </source>
</evidence>
<keyword evidence="7" id="KW-0046">Antibiotic resistance</keyword>
<accession>A0ABW4ITP8</accession>
<dbReference type="RefSeq" id="WP_381084263.1">
    <property type="nucleotide sequence ID" value="NZ_JBHUDX010000052.1"/>
</dbReference>
<evidence type="ECO:0000256" key="1">
    <source>
        <dbReference type="ARBA" id="ARBA00004651"/>
    </source>
</evidence>
<comment type="caution">
    <text evidence="10">The sequence shown here is derived from an EMBL/GenBank/DDBJ whole genome shotgun (WGS) entry which is preliminary data.</text>
</comment>
<evidence type="ECO:0000256" key="2">
    <source>
        <dbReference type="ARBA" id="ARBA00022448"/>
    </source>
</evidence>
<dbReference type="Gene3D" id="1.20.1720.10">
    <property type="entry name" value="Multidrug resistance protein D"/>
    <property type="match status" value="1"/>
</dbReference>
<evidence type="ECO:0000256" key="8">
    <source>
        <dbReference type="SAM" id="Phobius"/>
    </source>
</evidence>
<dbReference type="PANTHER" id="PTHR42718:SF46">
    <property type="entry name" value="BLR6921 PROTEIN"/>
    <property type="match status" value="1"/>
</dbReference>
<evidence type="ECO:0000256" key="3">
    <source>
        <dbReference type="ARBA" id="ARBA00022475"/>
    </source>
</evidence>
<feature type="transmembrane region" description="Helical" evidence="8">
    <location>
        <begin position="353"/>
        <end position="369"/>
    </location>
</feature>
<feature type="transmembrane region" description="Helical" evidence="8">
    <location>
        <begin position="60"/>
        <end position="80"/>
    </location>
</feature>
<feature type="transmembrane region" description="Helical" evidence="8">
    <location>
        <begin position="375"/>
        <end position="397"/>
    </location>
</feature>
<dbReference type="PANTHER" id="PTHR42718">
    <property type="entry name" value="MAJOR FACILITATOR SUPERFAMILY MULTIDRUG TRANSPORTER MFSC"/>
    <property type="match status" value="1"/>
</dbReference>
<dbReference type="EMBL" id="JBHUDX010000052">
    <property type="protein sequence ID" value="MFD1660301.1"/>
    <property type="molecule type" value="Genomic_DNA"/>
</dbReference>
<keyword evidence="3" id="KW-1003">Cell membrane</keyword>
<keyword evidence="4 8" id="KW-0812">Transmembrane</keyword>
<protein>
    <submittedName>
        <fullName evidence="10">MFS transporter</fullName>
    </submittedName>
</protein>
<dbReference type="InterPro" id="IPR036259">
    <property type="entry name" value="MFS_trans_sf"/>
</dbReference>
<comment type="subcellular location">
    <subcellularLocation>
        <location evidence="1">Cell membrane</location>
        <topology evidence="1">Multi-pass membrane protein</topology>
    </subcellularLocation>
</comment>
<feature type="domain" description="Major facilitator superfamily (MFS) profile" evidence="9">
    <location>
        <begin position="26"/>
        <end position="482"/>
    </location>
</feature>
<organism evidence="10 11">
    <name type="scientific">Streptomyces caeni</name>
    <dbReference type="NCBI Taxonomy" id="2307231"/>
    <lineage>
        <taxon>Bacteria</taxon>
        <taxon>Bacillati</taxon>
        <taxon>Actinomycetota</taxon>
        <taxon>Actinomycetes</taxon>
        <taxon>Kitasatosporales</taxon>
        <taxon>Streptomycetaceae</taxon>
        <taxon>Streptomyces</taxon>
    </lineage>
</organism>
<feature type="transmembrane region" description="Helical" evidence="8">
    <location>
        <begin position="154"/>
        <end position="176"/>
    </location>
</feature>
<feature type="transmembrane region" description="Helical" evidence="8">
    <location>
        <begin position="459"/>
        <end position="479"/>
    </location>
</feature>
<feature type="transmembrane region" description="Helical" evidence="8">
    <location>
        <begin position="92"/>
        <end position="110"/>
    </location>
</feature>
<evidence type="ECO:0000256" key="7">
    <source>
        <dbReference type="ARBA" id="ARBA00023251"/>
    </source>
</evidence>
<evidence type="ECO:0000313" key="11">
    <source>
        <dbReference type="Proteomes" id="UP001597261"/>
    </source>
</evidence>
<keyword evidence="2" id="KW-0813">Transport</keyword>
<name>A0ABW4ITP8_9ACTN</name>
<feature type="transmembrane region" description="Helical" evidence="8">
    <location>
        <begin position="253"/>
        <end position="270"/>
    </location>
</feature>
<dbReference type="Pfam" id="PF07690">
    <property type="entry name" value="MFS_1"/>
    <property type="match status" value="1"/>
</dbReference>
<feature type="transmembrane region" description="Helical" evidence="8">
    <location>
        <begin position="291"/>
        <end position="310"/>
    </location>
</feature>
<feature type="transmembrane region" description="Helical" evidence="8">
    <location>
        <begin position="21"/>
        <end position="48"/>
    </location>
</feature>
<evidence type="ECO:0000256" key="6">
    <source>
        <dbReference type="ARBA" id="ARBA00023136"/>
    </source>
</evidence>
<evidence type="ECO:0000256" key="5">
    <source>
        <dbReference type="ARBA" id="ARBA00022989"/>
    </source>
</evidence>
<dbReference type="Proteomes" id="UP001597261">
    <property type="component" value="Unassembled WGS sequence"/>
</dbReference>
<dbReference type="InterPro" id="IPR011701">
    <property type="entry name" value="MFS"/>
</dbReference>
<sequence length="488" mass="49625">MRGSSSTARSAAPAPTGTWTIRLWGLLFVLAGNMLIDALEVSVVVVALPSISADLGLSLASAQWTMTGFAVGFGGLMLFGGRVVALLGRRKVYLAALVGFAAASVAGALADGPGPLVATRVVKGFCAALTAPTGLAIITTEFPAGPPRDRALSVYTLFGAAGFTTGLLLSGVLTAVDWRLTFAFPAPVVLVLFFFGLRLIPGSGPDTAGERPRGGPRRYDAAGAATCVAGLLTLVGGIVSVPSHGWGDLHSGGLLVLSALLFAAFVRIELRVPEPLVRFSAFRSGALTRSALGAAALNGSYLGLLLTLTYEMQTVHGWSPLRTALAFLPAAAPLAVTALLSGRIVSAFGAPRLIAGGALFALAGYLLQLRQSWPLHYASAVLPTMLLVGAGFVLSFAALNMQATSQLPPAERGVASGLYQTAVQAAAALVPAVVAALLTACRPAAGASPAELLAACRPALVLVAAIGALGLLIGLAGALPRRDRLHEV</sequence>
<evidence type="ECO:0000259" key="9">
    <source>
        <dbReference type="PROSITE" id="PS50850"/>
    </source>
</evidence>
<keyword evidence="11" id="KW-1185">Reference proteome</keyword>
<feature type="transmembrane region" description="Helical" evidence="8">
    <location>
        <begin position="182"/>
        <end position="200"/>
    </location>
</feature>
<keyword evidence="6 8" id="KW-0472">Membrane</keyword>
<evidence type="ECO:0000256" key="4">
    <source>
        <dbReference type="ARBA" id="ARBA00022692"/>
    </source>
</evidence>
<proteinExistence type="predicted"/>